<evidence type="ECO:0000313" key="3">
    <source>
        <dbReference type="EMBL" id="ABM96112.1"/>
    </source>
</evidence>
<protein>
    <submittedName>
        <fullName evidence="3">Uncharacterized protein</fullName>
    </submittedName>
</protein>
<sequence>MTLPLWLYALLAGMALVCAFAVGRYSLARRQRRSLPRQWLLMARPVLNSDERRTMRMLREGLPQYIVLAKLPLVRLCQPRDPRRVRYWFDLLGSLHVSFAVCSPNGRVIAVIDLEPERGVSRRASKIKQSVLDACRIRYLSCKAENLPPMSELQLLLRPQGAAPRQAPLAAAPPKNFQQARSTLSDTVRTRRAERSARWADSGFPQDSFFAPDSRLDGPSSEFAPLAAAVPDSLSGSLR</sequence>
<feature type="compositionally biased region" description="Polar residues" evidence="1">
    <location>
        <begin position="176"/>
        <end position="187"/>
    </location>
</feature>
<reference evidence="3 4" key="1">
    <citation type="journal article" date="2007" name="J. Bacteriol.">
        <title>Whole-genome analysis of the methyl tert-butyl ether-degrading beta-proteobacterium Methylibium petroleiphilum PM1.</title>
        <authorList>
            <person name="Kane S.R."/>
            <person name="Chakicherla A.Y."/>
            <person name="Chain P.S.G."/>
            <person name="Schmidt R."/>
            <person name="Shin M.W."/>
            <person name="Legler T.C."/>
            <person name="Scow K.M."/>
            <person name="Larimer F.W."/>
            <person name="Lucas S.M."/>
            <person name="Richardson P.M."/>
            <person name="Hristova K.R."/>
        </authorList>
    </citation>
    <scope>NUCLEOTIDE SEQUENCE [LARGE SCALE GENOMIC DNA]</scope>
    <source>
        <strain evidence="4">ATCC BAA-1232 / LMG 22953 / PM1</strain>
    </source>
</reference>
<evidence type="ECO:0000256" key="1">
    <source>
        <dbReference type="SAM" id="MobiDB-lite"/>
    </source>
</evidence>
<dbReference type="KEGG" id="mpt:Mpe_A3159"/>
<dbReference type="eggNOG" id="ENOG5032HUV">
    <property type="taxonomic scope" value="Bacteria"/>
</dbReference>
<keyword evidence="4" id="KW-1185">Reference proteome</keyword>
<gene>
    <name evidence="3" type="ordered locus">Mpe_A3159</name>
</gene>
<proteinExistence type="predicted"/>
<keyword evidence="2" id="KW-0472">Membrane</keyword>
<dbReference type="RefSeq" id="WP_011830735.1">
    <property type="nucleotide sequence ID" value="NC_008825.1"/>
</dbReference>
<keyword evidence="2" id="KW-0812">Transmembrane</keyword>
<dbReference type="Proteomes" id="UP000000366">
    <property type="component" value="Chromosome"/>
</dbReference>
<feature type="transmembrane region" description="Helical" evidence="2">
    <location>
        <begin position="6"/>
        <end position="27"/>
    </location>
</feature>
<dbReference type="AlphaFoldDB" id="A2SKM3"/>
<dbReference type="EMBL" id="CP000555">
    <property type="protein sequence ID" value="ABM96112.1"/>
    <property type="molecule type" value="Genomic_DNA"/>
</dbReference>
<organism evidence="3 4">
    <name type="scientific">Methylibium petroleiphilum (strain ATCC BAA-1232 / LMG 22953 / PM1)</name>
    <dbReference type="NCBI Taxonomy" id="420662"/>
    <lineage>
        <taxon>Bacteria</taxon>
        <taxon>Pseudomonadati</taxon>
        <taxon>Pseudomonadota</taxon>
        <taxon>Betaproteobacteria</taxon>
        <taxon>Burkholderiales</taxon>
        <taxon>Sphaerotilaceae</taxon>
        <taxon>Methylibium</taxon>
    </lineage>
</organism>
<evidence type="ECO:0000256" key="2">
    <source>
        <dbReference type="SAM" id="Phobius"/>
    </source>
</evidence>
<name>A2SKM3_METPP</name>
<accession>A2SKM3</accession>
<keyword evidence="2" id="KW-1133">Transmembrane helix</keyword>
<feature type="region of interest" description="Disordered" evidence="1">
    <location>
        <begin position="164"/>
        <end position="216"/>
    </location>
</feature>
<dbReference type="HOGENOM" id="CLU_1160016_0_0_4"/>
<evidence type="ECO:0000313" key="4">
    <source>
        <dbReference type="Proteomes" id="UP000000366"/>
    </source>
</evidence>
<feature type="compositionally biased region" description="Low complexity" evidence="1">
    <location>
        <begin position="164"/>
        <end position="174"/>
    </location>
</feature>
<feature type="compositionally biased region" description="Basic and acidic residues" evidence="1">
    <location>
        <begin position="188"/>
        <end position="198"/>
    </location>
</feature>
<dbReference type="STRING" id="420662.Mpe_A3159"/>